<evidence type="ECO:0000256" key="7">
    <source>
        <dbReference type="ARBA" id="ARBA00022989"/>
    </source>
</evidence>
<dbReference type="GO" id="GO:0015459">
    <property type="term" value="F:potassium channel regulator activity"/>
    <property type="evidence" value="ECO:0007669"/>
    <property type="project" value="TreeGrafter"/>
</dbReference>
<evidence type="ECO:0000256" key="6">
    <source>
        <dbReference type="ARBA" id="ARBA00022833"/>
    </source>
</evidence>
<dbReference type="Gene3D" id="1.25.40.20">
    <property type="entry name" value="Ankyrin repeat-containing domain"/>
    <property type="match status" value="1"/>
</dbReference>
<dbReference type="SUPFAM" id="SSF57850">
    <property type="entry name" value="RING/U-box"/>
    <property type="match status" value="1"/>
</dbReference>
<sequence>MQNMDKRNIWNLVKENPHDKSLTRQPTTRSFFNYDFNQQLVDVETVADAAELPPEKISEIVDEMVREESERKNTMFGIRKMSSKLMNKLKIGHSKSTNIIVDRASKVSKLASPILKTSLSHHHHHPTTKSSEKSIFTLDEQSSGLSSPSLPVTKPAFSYQSSFRENEINTKCAYLFRGDSLYNSKQPDPESLDNQVERIYVYDPFCPIHGSRRRMISRRTRIRDFDYHLTSFAAKLIRKRRRALLSGSEKYRSDKAKRKIRVNLWIVSLAFLFLFTAFHGLQNLQSSINGRLGTDSLSIFYISLSLSYLFVPSFILNRLGCKRTLIASSGIFMIYMLSNFLPKYYSLIPASILAGCAGSCLWAAKCVYILECGTKYAQLNIEAQNVVIIRFFGYFFMVLHLGQVIGNLISSFILTASTGYHQLEDQVQKCCGHLFRDNISYLSKQAIENLQRPAQSVYLSLCGIYFCCTIVALMIVLLFLNSLRKDEISRLNAPFFSTDICKAIFRNLTYPKSLLLVPLTLFSGVEQAFVVGLYTKAYIGCGLGIGQIGFVMTGFGVADAVCSLVFGPLMKLFGRMPLFVFGAVISMLIWPLNPGDTSLFYAIVGVLGMADGVWNTQISGLWIALSSSHLEAAFANYRFWESTGFGLGLILIRFTNITQFLLISLGMLLIGMLCYLSIEFYDNISLHGRRMVDMCRIRRKKQLGNKPLSSMETSLISATSAPEKAVNSNKVMFASTLDHTEAFLKSICCDQCHQPSDKLQFIGSSCKHVFCWTCVNTICDGKSFPLCPQCLLPVGLQHVKSATFADQLFQNLLSLKKTLSDFTIFQFDRQIMLSLVETDKQRRTVEEFCSTQECAKIKDGVNHMNIDEEPDELPLEQVFALTTVSNDNVLDLVSLSGDVTPSTKIDDTVIAGTSIQNDIVMTQQLRVYDEPEKFQFFKEPPRNTFGRIVAKKRMPIDSEHGLKNRGAKNLNAIPLKTTIAQNSHKSPFQRYEYNLVNAAIRGSKKRLLEALENGEDANESDNLGFTALYHAAAHNYTEICKILIENGALINAHGGELCETPLHAAVRWQAVDVVEYLLSKGANRRARNLKDETPMDFIKDDEMQAVFGRIPHPIQMVYPSRKSKKYSIFLSTTLPNLNLEHGKLLFSDLLQNTMNLENATHLVIQAAENRAAEISVEILEAMLRGQYILTSEWLSACLEANDIVDEEMYEISTIIRNGQLLAKNSCSTARKNYARMKPELFRGCHFYFCKHKYLPYRENEVKKLVRLAGGVILGREPKMEEYIESGLKPYHARAGNDLNELFGLFVVYMPGQSIPQRVAKQKFISLITPIWIMECIAKFTLLRPEDQ</sequence>
<evidence type="ECO:0000256" key="5">
    <source>
        <dbReference type="ARBA" id="ARBA00022771"/>
    </source>
</evidence>
<protein>
    <recommendedName>
        <fullName evidence="16">ANK_REP_REGION domain-containing protein</fullName>
    </recommendedName>
</protein>
<dbReference type="Pfam" id="PF05978">
    <property type="entry name" value="UNC-93"/>
    <property type="match status" value="1"/>
</dbReference>
<dbReference type="InterPro" id="IPR013083">
    <property type="entry name" value="Znf_RING/FYVE/PHD"/>
</dbReference>
<feature type="transmembrane region" description="Helical" evidence="11">
    <location>
        <begin position="660"/>
        <end position="681"/>
    </location>
</feature>
<evidence type="ECO:0000256" key="8">
    <source>
        <dbReference type="ARBA" id="ARBA00023136"/>
    </source>
</evidence>
<dbReference type="SUPFAM" id="SSF48403">
    <property type="entry name" value="Ankyrin repeat"/>
    <property type="match status" value="1"/>
</dbReference>
<reference evidence="14" key="1">
    <citation type="submission" date="2015-03" db="EMBL/GenBank/DDBJ databases">
        <title>Wuchereria bancrofti Genome Sequencing Papua New Guinea Strain.</title>
        <authorList>
            <person name="Small S.T."/>
            <person name="Serre D."/>
            <person name="Zimmerman P.A."/>
        </authorList>
    </citation>
    <scope>NUCLEOTIDE SEQUENCE [LARGE SCALE GENOMIC DNA]</scope>
    <source>
        <strain evidence="14">pt0022</strain>
    </source>
</reference>
<dbReference type="PROSITE" id="PS50088">
    <property type="entry name" value="ANK_REPEAT"/>
    <property type="match status" value="2"/>
</dbReference>
<feature type="repeat" description="ANK" evidence="9">
    <location>
        <begin position="1023"/>
        <end position="1055"/>
    </location>
</feature>
<keyword evidence="9" id="KW-0040">ANK repeat</keyword>
<dbReference type="GO" id="GO:0055120">
    <property type="term" value="C:striated muscle dense body"/>
    <property type="evidence" value="ECO:0007669"/>
    <property type="project" value="TreeGrafter"/>
</dbReference>
<evidence type="ECO:0000259" key="13">
    <source>
        <dbReference type="PROSITE" id="PS50172"/>
    </source>
</evidence>
<dbReference type="GO" id="GO:0008270">
    <property type="term" value="F:zinc ion binding"/>
    <property type="evidence" value="ECO:0007669"/>
    <property type="project" value="UniProtKB-KW"/>
</dbReference>
<feature type="domain" description="BRCT" evidence="13">
    <location>
        <begin position="1236"/>
        <end position="1347"/>
    </location>
</feature>
<dbReference type="WBParaSite" id="mrna-Wban_10368">
    <property type="protein sequence ID" value="mrna-Wban_10368"/>
    <property type="gene ID" value="Wban_10368"/>
</dbReference>
<organism evidence="14 15">
    <name type="scientific">Wuchereria bancrofti</name>
    <dbReference type="NCBI Taxonomy" id="6293"/>
    <lineage>
        <taxon>Eukaryota</taxon>
        <taxon>Metazoa</taxon>
        <taxon>Ecdysozoa</taxon>
        <taxon>Nematoda</taxon>
        <taxon>Chromadorea</taxon>
        <taxon>Rhabditida</taxon>
        <taxon>Spirurina</taxon>
        <taxon>Spiruromorpha</taxon>
        <taxon>Filarioidea</taxon>
        <taxon>Onchocercidae</taxon>
        <taxon>Wuchereria</taxon>
    </lineage>
</organism>
<keyword evidence="6" id="KW-0862">Zinc</keyword>
<feature type="transmembrane region" description="Helical" evidence="11">
    <location>
        <begin position="391"/>
        <end position="414"/>
    </location>
</feature>
<evidence type="ECO:0000256" key="2">
    <source>
        <dbReference type="ARBA" id="ARBA00009172"/>
    </source>
</evidence>
<proteinExistence type="inferred from homology"/>
<feature type="transmembrane region" description="Helical" evidence="11">
    <location>
        <begin position="514"/>
        <end position="535"/>
    </location>
</feature>
<feature type="transmembrane region" description="Helical" evidence="11">
    <location>
        <begin position="457"/>
        <end position="480"/>
    </location>
</feature>
<dbReference type="GO" id="GO:0005886">
    <property type="term" value="C:plasma membrane"/>
    <property type="evidence" value="ECO:0007669"/>
    <property type="project" value="TreeGrafter"/>
</dbReference>
<dbReference type="Gene3D" id="3.40.50.10190">
    <property type="entry name" value="BRCT domain"/>
    <property type="match status" value="2"/>
</dbReference>
<dbReference type="PROSITE" id="PS50172">
    <property type="entry name" value="BRCT"/>
    <property type="match status" value="2"/>
</dbReference>
<dbReference type="SUPFAM" id="SSF52113">
    <property type="entry name" value="BRCT domain"/>
    <property type="match status" value="1"/>
</dbReference>
<reference evidence="15" key="3">
    <citation type="submission" date="2024-02" db="UniProtKB">
        <authorList>
            <consortium name="WormBaseParasite"/>
        </authorList>
    </citation>
    <scope>IDENTIFICATION</scope>
    <source>
        <strain evidence="15">pt0022</strain>
    </source>
</reference>
<dbReference type="PANTHER" id="PTHR19444">
    <property type="entry name" value="UNC-93 RELATED"/>
    <property type="match status" value="1"/>
</dbReference>
<feature type="transmembrane region" description="Helical" evidence="11">
    <location>
        <begin position="599"/>
        <end position="625"/>
    </location>
</feature>
<dbReference type="GO" id="GO:0043266">
    <property type="term" value="P:regulation of potassium ion transport"/>
    <property type="evidence" value="ECO:0007669"/>
    <property type="project" value="TreeGrafter"/>
</dbReference>
<evidence type="ECO:0000256" key="4">
    <source>
        <dbReference type="ARBA" id="ARBA00022723"/>
    </source>
</evidence>
<evidence type="ECO:0008006" key="16">
    <source>
        <dbReference type="Google" id="ProtNLM"/>
    </source>
</evidence>
<name>A0AAF5RXT2_WUCBA</name>
<evidence type="ECO:0000313" key="14">
    <source>
        <dbReference type="Proteomes" id="UP000093561"/>
    </source>
</evidence>
<dbReference type="Gene3D" id="1.20.1250.20">
    <property type="entry name" value="MFS general substrate transporter like domains"/>
    <property type="match status" value="2"/>
</dbReference>
<evidence type="ECO:0000256" key="9">
    <source>
        <dbReference type="PROSITE-ProRule" id="PRU00023"/>
    </source>
</evidence>
<dbReference type="InterPro" id="IPR036770">
    <property type="entry name" value="Ankyrin_rpt-contain_sf"/>
</dbReference>
<comment type="similarity">
    <text evidence="2">Belongs to the unc-93 family.</text>
</comment>
<dbReference type="InterPro" id="IPR017907">
    <property type="entry name" value="Znf_RING_CS"/>
</dbReference>
<dbReference type="SMART" id="SM00248">
    <property type="entry name" value="ANK"/>
    <property type="match status" value="2"/>
</dbReference>
<feature type="transmembrane region" description="Helical" evidence="11">
    <location>
        <begin position="547"/>
        <end position="569"/>
    </location>
</feature>
<comment type="subcellular location">
    <subcellularLocation>
        <location evidence="1">Membrane</location>
        <topology evidence="1">Multi-pass membrane protein</topology>
    </subcellularLocation>
</comment>
<dbReference type="InterPro" id="IPR010291">
    <property type="entry name" value="Ion_channel_UNC-93"/>
</dbReference>
<dbReference type="InterPro" id="IPR001841">
    <property type="entry name" value="Znf_RING"/>
</dbReference>
<evidence type="ECO:0000256" key="3">
    <source>
        <dbReference type="ARBA" id="ARBA00022692"/>
    </source>
</evidence>
<evidence type="ECO:0000259" key="12">
    <source>
        <dbReference type="PROSITE" id="PS50089"/>
    </source>
</evidence>
<evidence type="ECO:0000256" key="11">
    <source>
        <dbReference type="SAM" id="Phobius"/>
    </source>
</evidence>
<dbReference type="GO" id="GO:0006937">
    <property type="term" value="P:regulation of muscle contraction"/>
    <property type="evidence" value="ECO:0007669"/>
    <property type="project" value="TreeGrafter"/>
</dbReference>
<dbReference type="Gene3D" id="3.30.40.10">
    <property type="entry name" value="Zinc/RING finger domain, C3HC4 (zinc finger)"/>
    <property type="match status" value="1"/>
</dbReference>
<feature type="domain" description="BRCT" evidence="13">
    <location>
        <begin position="1140"/>
        <end position="1211"/>
    </location>
</feature>
<dbReference type="PROSITE" id="PS50297">
    <property type="entry name" value="ANK_REP_REGION"/>
    <property type="match status" value="2"/>
</dbReference>
<keyword evidence="8 11" id="KW-0472">Membrane</keyword>
<dbReference type="InterPro" id="IPR001357">
    <property type="entry name" value="BRCT_dom"/>
</dbReference>
<dbReference type="InterPro" id="IPR051951">
    <property type="entry name" value="UNC-93_regulatory"/>
</dbReference>
<keyword evidence="5 10" id="KW-0863">Zinc-finger</keyword>
<dbReference type="PROSITE" id="PS00518">
    <property type="entry name" value="ZF_RING_1"/>
    <property type="match status" value="1"/>
</dbReference>
<accession>A0AAF5RXT2</accession>
<dbReference type="InterPro" id="IPR036259">
    <property type="entry name" value="MFS_trans_sf"/>
</dbReference>
<dbReference type="Pfam" id="PF12796">
    <property type="entry name" value="Ank_2"/>
    <property type="match status" value="1"/>
</dbReference>
<keyword evidence="3 11" id="KW-0812">Transmembrane</keyword>
<keyword evidence="4" id="KW-0479">Metal-binding</keyword>
<feature type="repeat" description="ANK" evidence="9">
    <location>
        <begin position="1057"/>
        <end position="1089"/>
    </location>
</feature>
<evidence type="ECO:0000256" key="1">
    <source>
        <dbReference type="ARBA" id="ARBA00004141"/>
    </source>
</evidence>
<reference evidence="14" key="2">
    <citation type="journal article" date="2016" name="Mol. Ecol.">
        <title>Population genomics of the filarial nematode parasite Wuchereria bancrofti from mosquitoes.</title>
        <authorList>
            <person name="Small S.T."/>
            <person name="Reimer L.J."/>
            <person name="Tisch D.J."/>
            <person name="King C.L."/>
            <person name="Christensen B.M."/>
            <person name="Siba P.M."/>
            <person name="Kazura J.W."/>
            <person name="Serre D."/>
            <person name="Zimmerman P.A."/>
        </authorList>
    </citation>
    <scope>NUCLEOTIDE SEQUENCE</scope>
    <source>
        <strain evidence="14">pt0022</strain>
    </source>
</reference>
<feature type="transmembrane region" description="Helical" evidence="11">
    <location>
        <begin position="576"/>
        <end position="593"/>
    </location>
</feature>
<feature type="transmembrane region" description="Helical" evidence="11">
    <location>
        <begin position="347"/>
        <end position="370"/>
    </location>
</feature>
<dbReference type="SUPFAM" id="SSF103473">
    <property type="entry name" value="MFS general substrate transporter"/>
    <property type="match status" value="1"/>
</dbReference>
<feature type="transmembrane region" description="Helical" evidence="11">
    <location>
        <begin position="298"/>
        <end position="317"/>
    </location>
</feature>
<dbReference type="PANTHER" id="PTHR19444:SF13">
    <property type="entry name" value="PROTEIN UNC-93 HOMOLOG A"/>
    <property type="match status" value="1"/>
</dbReference>
<dbReference type="InterPro" id="IPR036420">
    <property type="entry name" value="BRCT_dom_sf"/>
</dbReference>
<dbReference type="SMART" id="SM00292">
    <property type="entry name" value="BRCT"/>
    <property type="match status" value="2"/>
</dbReference>
<keyword evidence="7 11" id="KW-1133">Transmembrane helix</keyword>
<dbReference type="InterPro" id="IPR002110">
    <property type="entry name" value="Ankyrin_rpt"/>
</dbReference>
<evidence type="ECO:0000313" key="15">
    <source>
        <dbReference type="WBParaSite" id="mrna-Wban_10368"/>
    </source>
</evidence>
<feature type="transmembrane region" description="Helical" evidence="11">
    <location>
        <begin position="260"/>
        <end position="278"/>
    </location>
</feature>
<dbReference type="Proteomes" id="UP000093561">
    <property type="component" value="Unassembled WGS sequence"/>
</dbReference>
<evidence type="ECO:0000256" key="10">
    <source>
        <dbReference type="PROSITE-ProRule" id="PRU00175"/>
    </source>
</evidence>
<dbReference type="PROSITE" id="PS50089">
    <property type="entry name" value="ZF_RING_2"/>
    <property type="match status" value="1"/>
</dbReference>
<feature type="transmembrane region" description="Helical" evidence="11">
    <location>
        <begin position="324"/>
        <end position="341"/>
    </location>
</feature>
<feature type="domain" description="RING-type" evidence="12">
    <location>
        <begin position="749"/>
        <end position="790"/>
    </location>
</feature>